<dbReference type="STRING" id="4846.A0A367J5Q4"/>
<gene>
    <name evidence="2" type="ORF">CU098_009743</name>
</gene>
<proteinExistence type="predicted"/>
<protein>
    <submittedName>
        <fullName evidence="2">Uncharacterized protein</fullName>
    </submittedName>
</protein>
<dbReference type="EMBL" id="PJQM01004240">
    <property type="protein sequence ID" value="RCH85179.1"/>
    <property type="molecule type" value="Genomic_DNA"/>
</dbReference>
<reference evidence="2 3" key="1">
    <citation type="journal article" date="2018" name="G3 (Bethesda)">
        <title>Phylogenetic and Phylogenomic Definition of Rhizopus Species.</title>
        <authorList>
            <person name="Gryganskyi A.P."/>
            <person name="Golan J."/>
            <person name="Dolatabadi S."/>
            <person name="Mondo S."/>
            <person name="Robb S."/>
            <person name="Idnurm A."/>
            <person name="Muszewska A."/>
            <person name="Steczkiewicz K."/>
            <person name="Masonjones S."/>
            <person name="Liao H.L."/>
            <person name="Gajdeczka M.T."/>
            <person name="Anike F."/>
            <person name="Vuek A."/>
            <person name="Anishchenko I.M."/>
            <person name="Voigt K."/>
            <person name="de Hoog G.S."/>
            <person name="Smith M.E."/>
            <person name="Heitman J."/>
            <person name="Vilgalys R."/>
            <person name="Stajich J.E."/>
        </authorList>
    </citation>
    <scope>NUCLEOTIDE SEQUENCE [LARGE SCALE GENOMIC DNA]</scope>
    <source>
        <strain evidence="2 3">LSU 92-RS-03</strain>
    </source>
</reference>
<evidence type="ECO:0000313" key="2">
    <source>
        <dbReference type="EMBL" id="RCH85179.1"/>
    </source>
</evidence>
<evidence type="ECO:0000256" key="1">
    <source>
        <dbReference type="SAM" id="MobiDB-lite"/>
    </source>
</evidence>
<organism evidence="2 3">
    <name type="scientific">Rhizopus stolonifer</name>
    <name type="common">Rhizopus nigricans</name>
    <dbReference type="NCBI Taxonomy" id="4846"/>
    <lineage>
        <taxon>Eukaryota</taxon>
        <taxon>Fungi</taxon>
        <taxon>Fungi incertae sedis</taxon>
        <taxon>Mucoromycota</taxon>
        <taxon>Mucoromycotina</taxon>
        <taxon>Mucoromycetes</taxon>
        <taxon>Mucorales</taxon>
        <taxon>Mucorineae</taxon>
        <taxon>Rhizopodaceae</taxon>
        <taxon>Rhizopus</taxon>
    </lineage>
</organism>
<keyword evidence="3" id="KW-1185">Reference proteome</keyword>
<dbReference type="AlphaFoldDB" id="A0A367J5Q4"/>
<feature type="compositionally biased region" description="Polar residues" evidence="1">
    <location>
        <begin position="1"/>
        <end position="20"/>
    </location>
</feature>
<evidence type="ECO:0000313" key="3">
    <source>
        <dbReference type="Proteomes" id="UP000253551"/>
    </source>
</evidence>
<name>A0A367J5Q4_RHIST</name>
<accession>A0A367J5Q4</accession>
<comment type="caution">
    <text evidence="2">The sequence shown here is derived from an EMBL/GenBank/DDBJ whole genome shotgun (WGS) entry which is preliminary data.</text>
</comment>
<dbReference type="Proteomes" id="UP000253551">
    <property type="component" value="Unassembled WGS sequence"/>
</dbReference>
<feature type="non-terminal residue" evidence="2">
    <location>
        <position position="104"/>
    </location>
</feature>
<feature type="region of interest" description="Disordered" evidence="1">
    <location>
        <begin position="1"/>
        <end position="22"/>
    </location>
</feature>
<sequence length="104" mass="12192">MYKSLDMTSIQSDAQTTSSRLGLPKKENNISVKEIIEKYYTQNPDLLKHALIAKIEEDRKQAANDRLKTEQARIQLRQLDLKLIQEQSNQQRKSPMMVHPVQWK</sequence>
<dbReference type="OrthoDB" id="2272836at2759"/>